<dbReference type="EMBL" id="PEWV01000060">
    <property type="protein sequence ID" value="PIU41360.1"/>
    <property type="molecule type" value="Genomic_DNA"/>
</dbReference>
<evidence type="ECO:0000313" key="1">
    <source>
        <dbReference type="EMBL" id="PIU41360.1"/>
    </source>
</evidence>
<accession>A0A2J0KY81</accession>
<comment type="caution">
    <text evidence="1">The sequence shown here is derived from an EMBL/GenBank/DDBJ whole genome shotgun (WGS) entry which is preliminary data.</text>
</comment>
<evidence type="ECO:0000313" key="2">
    <source>
        <dbReference type="Proteomes" id="UP000230052"/>
    </source>
</evidence>
<dbReference type="AlphaFoldDB" id="A0A2J0KY81"/>
<reference evidence="1 2" key="1">
    <citation type="submission" date="2017-09" db="EMBL/GenBank/DDBJ databases">
        <title>Depth-based differentiation of microbial function through sediment-hosted aquifers and enrichment of novel symbionts in the deep terrestrial subsurface.</title>
        <authorList>
            <person name="Probst A.J."/>
            <person name="Ladd B."/>
            <person name="Jarett J.K."/>
            <person name="Geller-Mcgrath D.E."/>
            <person name="Sieber C.M."/>
            <person name="Emerson J.B."/>
            <person name="Anantharaman K."/>
            <person name="Thomas B.C."/>
            <person name="Malmstrom R."/>
            <person name="Stieglmeier M."/>
            <person name="Klingl A."/>
            <person name="Woyke T."/>
            <person name="Ryan C.M."/>
            <person name="Banfield J.F."/>
        </authorList>
    </citation>
    <scope>NUCLEOTIDE SEQUENCE [LARGE SCALE GENOMIC DNA]</scope>
    <source>
        <strain evidence="1">CG07_land_8_20_14_0_80_42_15</strain>
    </source>
</reference>
<organism evidence="1 2">
    <name type="scientific">Candidatus Aquitaenariimonas noxiae</name>
    <dbReference type="NCBI Taxonomy" id="1974741"/>
    <lineage>
        <taxon>Bacteria</taxon>
        <taxon>Pseudomonadati</taxon>
        <taxon>Candidatus Omnitrophota</taxon>
        <taxon>Candidatus Aquitaenariimonas</taxon>
    </lineage>
</organism>
<gene>
    <name evidence="1" type="ORF">COS99_05730</name>
</gene>
<dbReference type="Proteomes" id="UP000230052">
    <property type="component" value="Unassembled WGS sequence"/>
</dbReference>
<evidence type="ECO:0008006" key="3">
    <source>
        <dbReference type="Google" id="ProtNLM"/>
    </source>
</evidence>
<name>A0A2J0KY81_9BACT</name>
<sequence>MIKRGIFILTLLFTMSLSIIGYCQSPGKTEQARSVSGTVVDTDWVGNKLVVRALDNDDMTFVVSNDTKITKGAHDIDFSEIGLSDAVKVYYYANSFAGLKAAEITVEE</sequence>
<proteinExistence type="predicted"/>
<protein>
    <recommendedName>
        <fullName evidence="3">DUF5666 domain-containing protein</fullName>
    </recommendedName>
</protein>